<feature type="compositionally biased region" description="Basic and acidic residues" evidence="1">
    <location>
        <begin position="324"/>
        <end position="334"/>
    </location>
</feature>
<name>A0A1Y2DES3_9FUNG</name>
<evidence type="ECO:0000313" key="3">
    <source>
        <dbReference type="Proteomes" id="UP000193920"/>
    </source>
</evidence>
<feature type="region of interest" description="Disordered" evidence="1">
    <location>
        <begin position="314"/>
        <end position="349"/>
    </location>
</feature>
<gene>
    <name evidence="2" type="ORF">LY90DRAFT_669129</name>
</gene>
<keyword evidence="3" id="KW-1185">Reference proteome</keyword>
<accession>A0A1Y2DES3</accession>
<organism evidence="2 3">
    <name type="scientific">Neocallimastix californiae</name>
    <dbReference type="NCBI Taxonomy" id="1754190"/>
    <lineage>
        <taxon>Eukaryota</taxon>
        <taxon>Fungi</taxon>
        <taxon>Fungi incertae sedis</taxon>
        <taxon>Chytridiomycota</taxon>
        <taxon>Chytridiomycota incertae sedis</taxon>
        <taxon>Neocallimastigomycetes</taxon>
        <taxon>Neocallimastigales</taxon>
        <taxon>Neocallimastigaceae</taxon>
        <taxon>Neocallimastix</taxon>
    </lineage>
</organism>
<evidence type="ECO:0000313" key="2">
    <source>
        <dbReference type="EMBL" id="ORY57636.1"/>
    </source>
</evidence>
<reference evidence="2 3" key="1">
    <citation type="submission" date="2016-08" db="EMBL/GenBank/DDBJ databases">
        <title>A Parts List for Fungal Cellulosomes Revealed by Comparative Genomics.</title>
        <authorList>
            <consortium name="DOE Joint Genome Institute"/>
            <person name="Haitjema C.H."/>
            <person name="Gilmore S.P."/>
            <person name="Henske J.K."/>
            <person name="Solomon K.V."/>
            <person name="De Groot R."/>
            <person name="Kuo A."/>
            <person name="Mondo S.J."/>
            <person name="Salamov A.A."/>
            <person name="Labutti K."/>
            <person name="Zhao Z."/>
            <person name="Chiniquy J."/>
            <person name="Barry K."/>
            <person name="Brewer H.M."/>
            <person name="Purvine S.O."/>
            <person name="Wright A.T."/>
            <person name="Boxma B."/>
            <person name="Van Alen T."/>
            <person name="Hackstein J.H."/>
            <person name="Baker S.E."/>
            <person name="Grigoriev I.V."/>
            <person name="O'Malley M.A."/>
        </authorList>
    </citation>
    <scope>NUCLEOTIDE SEQUENCE [LARGE SCALE GENOMIC DNA]</scope>
    <source>
        <strain evidence="2 3">G1</strain>
    </source>
</reference>
<comment type="caution">
    <text evidence="2">The sequence shown here is derived from an EMBL/GenBank/DDBJ whole genome shotgun (WGS) entry which is preliminary data.</text>
</comment>
<dbReference type="Proteomes" id="UP000193920">
    <property type="component" value="Unassembled WGS sequence"/>
</dbReference>
<evidence type="ECO:0000256" key="1">
    <source>
        <dbReference type="SAM" id="MobiDB-lite"/>
    </source>
</evidence>
<dbReference type="EMBL" id="MCOG01000069">
    <property type="protein sequence ID" value="ORY57636.1"/>
    <property type="molecule type" value="Genomic_DNA"/>
</dbReference>
<protein>
    <submittedName>
        <fullName evidence="2">Uncharacterized protein</fullName>
    </submittedName>
</protein>
<proteinExistence type="predicted"/>
<dbReference type="AlphaFoldDB" id="A0A1Y2DES3"/>
<sequence length="425" mass="50785">MKLDKKKRKNEIKLLKKAKNKNNSKINNTKLDKDIGEIEKIHPLNEEKYQKPELVKRNIGKNKNLGDIDSVVNETIKLENTSTDPAQNSYNDPILKDIKHKSKLDNIFQESSKNKLKRKSSLPIYQHVPCFDYNHDKYEINENDLLFKYSNKDDYNESNDYTIYNYNYNRENNDYGYNHRNDKNNYENYSNYYYRQTKDTDVNNYYDDGAYKDYKNYLESNYFYNDNIEDEIRNTNDIYPNLNSYTSNSNNFNSNSNIIFSSPSSGSDFQKYEFEDNDYCTKNKFPIKNSFETPDIYYNDDNFDEEYRKSLSFGLQSDSSSTTKDYKENNRKVESNSNKNNDTFNSSDNKINVIRRNHYYLIPKTPNPSEDEQYQMNCQQKEIMNHHHHHHNNYNNNNESLAKLNHFFLMNHGNIENKIIKIPLI</sequence>
<feature type="compositionally biased region" description="Polar residues" evidence="1">
    <location>
        <begin position="335"/>
        <end position="349"/>
    </location>
</feature>